<dbReference type="InterPro" id="IPR011040">
    <property type="entry name" value="Sialidase"/>
</dbReference>
<sequence>MTGKDLESGSQSKSIVVHRASPGPMQYNHMAMLDKLDNGSLVLVWQFSSGIEGVTDQRLALSLSSDDSGTSWSAPRVIPIERNREKGAIWSPVLHSMPGKLLLLYAESNDCVIHKGGVKRFSPGGTIKSVEWDYANNEEEFSWTAPRTVHDQREGDKLPKVLANKLIELKSGELVLPMWSEKHGSCQKSKEKGSAGVLVSADSGQTWVRRGNLFASDTWLIENTVVERSDGLLMLFRTKKGYIYRSLSTDKGYTWSRAKRTHEPNPDAKIHALRLSNTTIALASNRHKKFQKPSSRGCRTNLDVALSPDGETGYKRVVRVEHEVDTGLRSHYPTLYHDGKCKLFLAYTRFYHESVQERSKWELFGTSEWDKAPVLGVFVRIIDFA</sequence>
<organism evidence="2 3">
    <name type="scientific">Chloropicon primus</name>
    <dbReference type="NCBI Taxonomy" id="1764295"/>
    <lineage>
        <taxon>Eukaryota</taxon>
        <taxon>Viridiplantae</taxon>
        <taxon>Chlorophyta</taxon>
        <taxon>Chloropicophyceae</taxon>
        <taxon>Chloropicales</taxon>
        <taxon>Chloropicaceae</taxon>
        <taxon>Chloropicon</taxon>
    </lineage>
</organism>
<dbReference type="Gene3D" id="2.120.10.10">
    <property type="match status" value="1"/>
</dbReference>
<dbReference type="InterPro" id="IPR036278">
    <property type="entry name" value="Sialidase_sf"/>
</dbReference>
<dbReference type="PANTHER" id="PTHR43752:SF2">
    <property type="entry name" value="BNR_ASP-BOX REPEAT FAMILY PROTEIN"/>
    <property type="match status" value="1"/>
</dbReference>
<dbReference type="OrthoDB" id="504663at2759"/>
<dbReference type="AlphaFoldDB" id="A0A5B8MMQ6"/>
<proteinExistence type="predicted"/>
<protein>
    <submittedName>
        <fullName evidence="2">Sialidase</fullName>
    </submittedName>
</protein>
<evidence type="ECO:0000259" key="1">
    <source>
        <dbReference type="Pfam" id="PF13088"/>
    </source>
</evidence>
<evidence type="ECO:0000313" key="2">
    <source>
        <dbReference type="EMBL" id="QDZ21783.1"/>
    </source>
</evidence>
<dbReference type="Proteomes" id="UP000316726">
    <property type="component" value="Chromosome 6"/>
</dbReference>
<name>A0A5B8MMQ6_9CHLO</name>
<dbReference type="Pfam" id="PF13088">
    <property type="entry name" value="BNR_2"/>
    <property type="match status" value="1"/>
</dbReference>
<gene>
    <name evidence="2" type="ORF">A3770_06p43010</name>
</gene>
<dbReference type="EMBL" id="CP031039">
    <property type="protein sequence ID" value="QDZ21783.1"/>
    <property type="molecule type" value="Genomic_DNA"/>
</dbReference>
<evidence type="ECO:0000313" key="3">
    <source>
        <dbReference type="Proteomes" id="UP000316726"/>
    </source>
</evidence>
<feature type="domain" description="Sialidase" evidence="1">
    <location>
        <begin position="41"/>
        <end position="340"/>
    </location>
</feature>
<dbReference type="CDD" id="cd15482">
    <property type="entry name" value="Sialidase_non-viral"/>
    <property type="match status" value="1"/>
</dbReference>
<accession>A0A5B8MMQ6</accession>
<reference evidence="2 3" key="1">
    <citation type="submission" date="2018-07" db="EMBL/GenBank/DDBJ databases">
        <title>The complete nuclear genome of the prasinophyte Chloropicon primus (CCMP1205).</title>
        <authorList>
            <person name="Pombert J.-F."/>
            <person name="Otis C."/>
            <person name="Turmel M."/>
            <person name="Lemieux C."/>
        </authorList>
    </citation>
    <scope>NUCLEOTIDE SEQUENCE [LARGE SCALE GENOMIC DNA]</scope>
    <source>
        <strain evidence="2 3">CCMP1205</strain>
    </source>
</reference>
<dbReference type="SUPFAM" id="SSF50939">
    <property type="entry name" value="Sialidases"/>
    <property type="match status" value="1"/>
</dbReference>
<dbReference type="PANTHER" id="PTHR43752">
    <property type="entry name" value="BNR/ASP-BOX REPEAT FAMILY PROTEIN"/>
    <property type="match status" value="1"/>
</dbReference>
<keyword evidence="3" id="KW-1185">Reference proteome</keyword>